<evidence type="ECO:0000313" key="1">
    <source>
        <dbReference type="EMBL" id="AWI05044.1"/>
    </source>
</evidence>
<dbReference type="KEGG" id="cdrk:B9W14_11225"/>
<dbReference type="OrthoDB" id="6197337at2"/>
<dbReference type="RefSeq" id="WP_032076414.1">
    <property type="nucleotide sequence ID" value="NZ_CP020953.1"/>
</dbReference>
<keyword evidence="2" id="KW-1185">Reference proteome</keyword>
<dbReference type="EMBL" id="CP020953">
    <property type="protein sequence ID" value="AWI05044.1"/>
    <property type="molecule type" value="Genomic_DNA"/>
</dbReference>
<accession>A0A2U8DS32</accession>
<dbReference type="Proteomes" id="UP000244910">
    <property type="component" value="Chromosome"/>
</dbReference>
<evidence type="ECO:0000313" key="2">
    <source>
        <dbReference type="Proteomes" id="UP000244910"/>
    </source>
</evidence>
<reference evidence="2" key="1">
    <citation type="submission" date="2017-04" db="EMBL/GenBank/DDBJ databases">
        <authorList>
            <person name="Song Y."/>
            <person name="Cho B.-K."/>
        </authorList>
    </citation>
    <scope>NUCLEOTIDE SEQUENCE [LARGE SCALE GENOMIC DNA]</scope>
    <source>
        <strain evidence="2">SL1</strain>
    </source>
</reference>
<sequence length="235" mass="27527">MDMEKLVEMITKEVMKRIKKLSYDENRYVKDKILLLGDCFESSNIKEALEEKYIVDLYNSDVNVDCYKAVVLSKLNLKVLSNLALGLCNGQYEEIIINALFKGKRVYVLEDGMEYRKYMSSANKNLYKLYTEYEQKLMYNGVDILNEGNLIRALLCGQDIHKSQNHEVYEDSISEKIENKQEFIKNSLSKKLITEVDLRRLYMDGVKEINILKKSILTPLAQDFIRINHLKIKRV</sequence>
<name>A0A2U8DS32_9CLOT</name>
<gene>
    <name evidence="1" type="ORF">B9W14_11225</name>
</gene>
<evidence type="ECO:0008006" key="3">
    <source>
        <dbReference type="Google" id="ProtNLM"/>
    </source>
</evidence>
<dbReference type="InterPro" id="IPR013372">
    <property type="entry name" value="Eut_put"/>
</dbReference>
<proteinExistence type="predicted"/>
<dbReference type="PIRSF" id="PIRSF034981">
    <property type="entry name" value="Eut_put"/>
    <property type="match status" value="1"/>
</dbReference>
<organism evidence="1 2">
    <name type="scientific">Clostridium drakei</name>
    <dbReference type="NCBI Taxonomy" id="332101"/>
    <lineage>
        <taxon>Bacteria</taxon>
        <taxon>Bacillati</taxon>
        <taxon>Bacillota</taxon>
        <taxon>Clostridia</taxon>
        <taxon>Eubacteriales</taxon>
        <taxon>Clostridiaceae</taxon>
        <taxon>Clostridium</taxon>
    </lineage>
</organism>
<protein>
    <recommendedName>
        <fullName evidence="3">Ethanolamine utilization protein</fullName>
    </recommendedName>
</protein>
<dbReference type="AlphaFoldDB" id="A0A2U8DS32"/>